<protein>
    <recommendedName>
        <fullName evidence="2">Alliinase C-terminal domain-containing protein</fullName>
    </recommendedName>
</protein>
<dbReference type="STRING" id="29760.D7SXY4"/>
<dbReference type="InterPro" id="IPR050478">
    <property type="entry name" value="Ethylene_sulfur-biosynth"/>
</dbReference>
<dbReference type="GO" id="GO:0016846">
    <property type="term" value="F:carbon-sulfur lyase activity"/>
    <property type="evidence" value="ECO:0007669"/>
    <property type="project" value="InterPro"/>
</dbReference>
<dbReference type="EMBL" id="FN595244">
    <property type="protein sequence ID" value="CBI22767.3"/>
    <property type="molecule type" value="Genomic_DNA"/>
</dbReference>
<evidence type="ECO:0000313" key="4">
    <source>
        <dbReference type="Proteomes" id="UP000009183"/>
    </source>
</evidence>
<dbReference type="PaxDb" id="29760-VIT_18s0157g00100.t01"/>
<feature type="domain" description="Alliinase C-terminal" evidence="2">
    <location>
        <begin position="1"/>
        <end position="150"/>
    </location>
</feature>
<dbReference type="AlphaFoldDB" id="D7SXY4"/>
<evidence type="ECO:0000313" key="3">
    <source>
        <dbReference type="EMBL" id="CBI22767.3"/>
    </source>
</evidence>
<dbReference type="PANTHER" id="PTHR43795">
    <property type="entry name" value="BIFUNCTIONAL ASPARTATE AMINOTRANSFERASE AND GLUTAMATE/ASPARTATE-PREPHENATE AMINOTRANSFERASE-RELATED"/>
    <property type="match status" value="1"/>
</dbReference>
<dbReference type="OrthoDB" id="2020362at2759"/>
<keyword evidence="1" id="KW-0663">Pyridoxal phosphate</keyword>
<dbReference type="Pfam" id="PF04864">
    <property type="entry name" value="Alliinase_C"/>
    <property type="match status" value="1"/>
</dbReference>
<accession>D7SXY4</accession>
<dbReference type="SUPFAM" id="SSF53383">
    <property type="entry name" value="PLP-dependent transferases"/>
    <property type="match status" value="1"/>
</dbReference>
<dbReference type="Gene3D" id="3.40.640.10">
    <property type="entry name" value="Type I PLP-dependent aspartate aminotransferase-like (Major domain)"/>
    <property type="match status" value="1"/>
</dbReference>
<evidence type="ECO:0000256" key="1">
    <source>
        <dbReference type="ARBA" id="ARBA00022898"/>
    </source>
</evidence>
<dbReference type="OMA" id="FIWETVV"/>
<dbReference type="PANTHER" id="PTHR43795:SF20">
    <property type="entry name" value="TRYPTOPHAN AMINOTRANSFERASE-RELATED PROTEIN 3"/>
    <property type="match status" value="1"/>
</dbReference>
<evidence type="ECO:0000259" key="2">
    <source>
        <dbReference type="Pfam" id="PF04864"/>
    </source>
</evidence>
<dbReference type="InterPro" id="IPR006948">
    <property type="entry name" value="Alliinase_C"/>
</dbReference>
<dbReference type="InParanoid" id="D7SXY4"/>
<dbReference type="Proteomes" id="UP000009183">
    <property type="component" value="Chromosome 18"/>
</dbReference>
<name>D7SXY4_VITVI</name>
<keyword evidence="4" id="KW-1185">Reference proteome</keyword>
<dbReference type="InterPro" id="IPR015424">
    <property type="entry name" value="PyrdxlP-dep_Trfase"/>
</dbReference>
<sequence>MSYVFENHSLISRVLENQIRKLHSAVGNAVTQGRLIVFGAGSTQLLNAAVACPFNRQFISPSYKVVASFPFYPVYQLQTDFFRSKDFQFQGDASVWKNNSDSTSNLIEFMTAPNNPDGQLNKAVLHGPYVKAIHDHAYYWPQFTAIPAPAE</sequence>
<organism evidence="3 4">
    <name type="scientific">Vitis vinifera</name>
    <name type="common">Grape</name>
    <dbReference type="NCBI Taxonomy" id="29760"/>
    <lineage>
        <taxon>Eukaryota</taxon>
        <taxon>Viridiplantae</taxon>
        <taxon>Streptophyta</taxon>
        <taxon>Embryophyta</taxon>
        <taxon>Tracheophyta</taxon>
        <taxon>Spermatophyta</taxon>
        <taxon>Magnoliopsida</taxon>
        <taxon>eudicotyledons</taxon>
        <taxon>Gunneridae</taxon>
        <taxon>Pentapetalae</taxon>
        <taxon>rosids</taxon>
        <taxon>Vitales</taxon>
        <taxon>Vitaceae</taxon>
        <taxon>Viteae</taxon>
        <taxon>Vitis</taxon>
    </lineage>
</organism>
<proteinExistence type="predicted"/>
<dbReference type="InterPro" id="IPR015421">
    <property type="entry name" value="PyrdxlP-dep_Trfase_major"/>
</dbReference>
<dbReference type="HOGENOM" id="CLU_091163_0_0_1"/>
<reference evidence="4" key="1">
    <citation type="journal article" date="2007" name="Nature">
        <title>The grapevine genome sequence suggests ancestral hexaploidization in major angiosperm phyla.</title>
        <authorList>
            <consortium name="The French-Italian Public Consortium for Grapevine Genome Characterization."/>
            <person name="Jaillon O."/>
            <person name="Aury J.-M."/>
            <person name="Noel B."/>
            <person name="Policriti A."/>
            <person name="Clepet C."/>
            <person name="Casagrande A."/>
            <person name="Choisne N."/>
            <person name="Aubourg S."/>
            <person name="Vitulo N."/>
            <person name="Jubin C."/>
            <person name="Vezzi A."/>
            <person name="Legeai F."/>
            <person name="Hugueney P."/>
            <person name="Dasilva C."/>
            <person name="Horner D."/>
            <person name="Mica E."/>
            <person name="Jublot D."/>
            <person name="Poulain J."/>
            <person name="Bruyere C."/>
            <person name="Billault A."/>
            <person name="Segurens B."/>
            <person name="Gouyvenoux M."/>
            <person name="Ugarte E."/>
            <person name="Cattonaro F."/>
            <person name="Anthouard V."/>
            <person name="Vico V."/>
            <person name="Del Fabbro C."/>
            <person name="Alaux M."/>
            <person name="Di Gaspero G."/>
            <person name="Dumas V."/>
            <person name="Felice N."/>
            <person name="Paillard S."/>
            <person name="Juman I."/>
            <person name="Moroldo M."/>
            <person name="Scalabrin S."/>
            <person name="Canaguier A."/>
            <person name="Le Clainche I."/>
            <person name="Malacrida G."/>
            <person name="Durand E."/>
            <person name="Pesole G."/>
            <person name="Laucou V."/>
            <person name="Chatelet P."/>
            <person name="Merdinoglu D."/>
            <person name="Delledonne M."/>
            <person name="Pezzotti M."/>
            <person name="Lecharny A."/>
            <person name="Scarpelli C."/>
            <person name="Artiguenave F."/>
            <person name="Pe M.E."/>
            <person name="Valle G."/>
            <person name="Morgante M."/>
            <person name="Caboche M."/>
            <person name="Adam-Blondon A.-F."/>
            <person name="Weissenbach J."/>
            <person name="Quetier F."/>
            <person name="Wincker P."/>
        </authorList>
    </citation>
    <scope>NUCLEOTIDE SEQUENCE [LARGE SCALE GENOMIC DNA]</scope>
    <source>
        <strain evidence="4">cv. Pinot noir / PN40024</strain>
    </source>
</reference>
<gene>
    <name evidence="3" type="ordered locus">VIT_18s0157g00100</name>
</gene>